<dbReference type="Proteomes" id="UP001219349">
    <property type="component" value="Chromosome"/>
</dbReference>
<dbReference type="EMBL" id="CP067136">
    <property type="protein sequence ID" value="WCR06745.1"/>
    <property type="molecule type" value="Genomic_DNA"/>
</dbReference>
<dbReference type="InterPro" id="IPR005467">
    <property type="entry name" value="His_kinase_dom"/>
</dbReference>
<dbReference type="PANTHER" id="PTHR42878">
    <property type="entry name" value="TWO-COMPONENT HISTIDINE KINASE"/>
    <property type="match status" value="1"/>
</dbReference>
<name>A0ABY7SIK5_9RHOB</name>
<dbReference type="SMART" id="SM00388">
    <property type="entry name" value="HisKA"/>
    <property type="match status" value="1"/>
</dbReference>
<dbReference type="CDD" id="cd00075">
    <property type="entry name" value="HATPase"/>
    <property type="match status" value="1"/>
</dbReference>
<dbReference type="RefSeq" id="WP_271885446.1">
    <property type="nucleotide sequence ID" value="NZ_CP067136.1"/>
</dbReference>
<organism evidence="10 11">
    <name type="scientific">Paracoccus fistulariae</name>
    <dbReference type="NCBI Taxonomy" id="658446"/>
    <lineage>
        <taxon>Bacteria</taxon>
        <taxon>Pseudomonadati</taxon>
        <taxon>Pseudomonadota</taxon>
        <taxon>Alphaproteobacteria</taxon>
        <taxon>Rhodobacterales</taxon>
        <taxon>Paracoccaceae</taxon>
        <taxon>Paracoccus</taxon>
    </lineage>
</organism>
<evidence type="ECO:0000259" key="9">
    <source>
        <dbReference type="PROSITE" id="PS50109"/>
    </source>
</evidence>
<dbReference type="SUPFAM" id="SSF47384">
    <property type="entry name" value="Homodimeric domain of signal transducing histidine kinase"/>
    <property type="match status" value="1"/>
</dbReference>
<evidence type="ECO:0000256" key="6">
    <source>
        <dbReference type="ARBA" id="ARBA00022777"/>
    </source>
</evidence>
<dbReference type="Pfam" id="PF02518">
    <property type="entry name" value="HATPase_c"/>
    <property type="match status" value="1"/>
</dbReference>
<keyword evidence="5" id="KW-0547">Nucleotide-binding</keyword>
<dbReference type="InterPro" id="IPR003594">
    <property type="entry name" value="HATPase_dom"/>
</dbReference>
<dbReference type="SUPFAM" id="SSF55874">
    <property type="entry name" value="ATPase domain of HSP90 chaperone/DNA topoisomerase II/histidine kinase"/>
    <property type="match status" value="1"/>
</dbReference>
<feature type="domain" description="Histidine kinase" evidence="9">
    <location>
        <begin position="183"/>
        <end position="394"/>
    </location>
</feature>
<dbReference type="InterPro" id="IPR050351">
    <property type="entry name" value="BphY/WalK/GraS-like"/>
</dbReference>
<keyword evidence="8" id="KW-0902">Two-component regulatory system</keyword>
<dbReference type="InterPro" id="IPR036097">
    <property type="entry name" value="HisK_dim/P_sf"/>
</dbReference>
<dbReference type="InterPro" id="IPR003018">
    <property type="entry name" value="GAF"/>
</dbReference>
<dbReference type="SMART" id="SM00387">
    <property type="entry name" value="HATPase_c"/>
    <property type="match status" value="1"/>
</dbReference>
<evidence type="ECO:0000256" key="5">
    <source>
        <dbReference type="ARBA" id="ARBA00022741"/>
    </source>
</evidence>
<dbReference type="SMART" id="SM00065">
    <property type="entry name" value="GAF"/>
    <property type="match status" value="1"/>
</dbReference>
<proteinExistence type="predicted"/>
<dbReference type="CDD" id="cd00082">
    <property type="entry name" value="HisKA"/>
    <property type="match status" value="1"/>
</dbReference>
<dbReference type="PROSITE" id="PS50109">
    <property type="entry name" value="HIS_KIN"/>
    <property type="match status" value="1"/>
</dbReference>
<dbReference type="Pfam" id="PF01590">
    <property type="entry name" value="GAF"/>
    <property type="match status" value="1"/>
</dbReference>
<dbReference type="InterPro" id="IPR004358">
    <property type="entry name" value="Sig_transdc_His_kin-like_C"/>
</dbReference>
<keyword evidence="11" id="KW-1185">Reference proteome</keyword>
<keyword evidence="6 10" id="KW-0418">Kinase</keyword>
<dbReference type="PRINTS" id="PR00344">
    <property type="entry name" value="BCTRLSENSOR"/>
</dbReference>
<dbReference type="SUPFAM" id="SSF55781">
    <property type="entry name" value="GAF domain-like"/>
    <property type="match status" value="1"/>
</dbReference>
<evidence type="ECO:0000313" key="10">
    <source>
        <dbReference type="EMBL" id="WCR06745.1"/>
    </source>
</evidence>
<keyword evidence="7" id="KW-0067">ATP-binding</keyword>
<keyword evidence="4" id="KW-0808">Transferase</keyword>
<gene>
    <name evidence="10" type="ORF">JHX87_14880</name>
</gene>
<evidence type="ECO:0000313" key="11">
    <source>
        <dbReference type="Proteomes" id="UP001219349"/>
    </source>
</evidence>
<dbReference type="Pfam" id="PF00512">
    <property type="entry name" value="HisKA"/>
    <property type="match status" value="1"/>
</dbReference>
<protein>
    <recommendedName>
        <fullName evidence="2">histidine kinase</fullName>
        <ecNumber evidence="2">2.7.13.3</ecNumber>
    </recommendedName>
</protein>
<dbReference type="InterPro" id="IPR029016">
    <property type="entry name" value="GAF-like_dom_sf"/>
</dbReference>
<keyword evidence="3" id="KW-0597">Phosphoprotein</keyword>
<dbReference type="PANTHER" id="PTHR42878:SF7">
    <property type="entry name" value="SENSOR HISTIDINE KINASE GLRK"/>
    <property type="match status" value="1"/>
</dbReference>
<accession>A0ABY7SIK5</accession>
<dbReference type="EC" id="2.7.13.3" evidence="2"/>
<dbReference type="InterPro" id="IPR003661">
    <property type="entry name" value="HisK_dim/P_dom"/>
</dbReference>
<comment type="catalytic activity">
    <reaction evidence="1">
        <text>ATP + protein L-histidine = ADP + protein N-phospho-L-histidine.</text>
        <dbReference type="EC" id="2.7.13.3"/>
    </reaction>
</comment>
<evidence type="ECO:0000256" key="8">
    <source>
        <dbReference type="ARBA" id="ARBA00023012"/>
    </source>
</evidence>
<evidence type="ECO:0000256" key="7">
    <source>
        <dbReference type="ARBA" id="ARBA00022840"/>
    </source>
</evidence>
<dbReference type="GO" id="GO:0016301">
    <property type="term" value="F:kinase activity"/>
    <property type="evidence" value="ECO:0007669"/>
    <property type="project" value="UniProtKB-KW"/>
</dbReference>
<evidence type="ECO:0000256" key="1">
    <source>
        <dbReference type="ARBA" id="ARBA00000085"/>
    </source>
</evidence>
<dbReference type="Gene3D" id="3.30.565.10">
    <property type="entry name" value="Histidine kinase-like ATPase, C-terminal domain"/>
    <property type="match status" value="1"/>
</dbReference>
<dbReference type="Gene3D" id="3.30.450.40">
    <property type="match status" value="1"/>
</dbReference>
<dbReference type="Gene3D" id="1.10.287.130">
    <property type="match status" value="1"/>
</dbReference>
<evidence type="ECO:0000256" key="4">
    <source>
        <dbReference type="ARBA" id="ARBA00022679"/>
    </source>
</evidence>
<reference evidence="10 11" key="1">
    <citation type="submission" date="2021-01" db="EMBL/GenBank/DDBJ databases">
        <title>Biogeographic distribution of Paracoccus.</title>
        <authorList>
            <person name="Hollensteiner J."/>
            <person name="Leineberger J."/>
            <person name="Brinkhoff T."/>
            <person name="Daniel R."/>
        </authorList>
    </citation>
    <scope>NUCLEOTIDE SEQUENCE [LARGE SCALE GENOMIC DNA]</scope>
    <source>
        <strain evidence="10 11">KCTC 22803</strain>
    </source>
</reference>
<sequence length="395" mass="43823">MNVSADEFDRDVQTVQSIPQIPTILDICRRVSGLRYVAVARVTADRWINCASSDRLNFGGGPGQRLDAKETLCQVVRQKGQMITINDAHRETLFDTLQRSAAYGIRSYISVPILRKDGSFFGTLCASDTEPRDIDSDEVTSTFRMFADMISDQLDIAEELQQGQQALAHARETERLREEFIAVVGHDLRNPLASLSAGLRLMGRQEHGEDSRLLLSEMTRSLDRMSSIVTDLMDFARGRLGSGISAQIEDDADLRQVIETVIAEVEASEGRAVEARIDLPDTVPCDPQRMGQLVSNLLINAFTHGDKDFPVRLSATTERGKLKLAVSNKGEPIAPNALPLLFQPFYRRSNATHHSGLGLGLYIASEIAKSHRGRLKVRSDAEQTEFTMTMPLPRP</sequence>
<evidence type="ECO:0000256" key="3">
    <source>
        <dbReference type="ARBA" id="ARBA00022553"/>
    </source>
</evidence>
<evidence type="ECO:0000256" key="2">
    <source>
        <dbReference type="ARBA" id="ARBA00012438"/>
    </source>
</evidence>
<dbReference type="InterPro" id="IPR036890">
    <property type="entry name" value="HATPase_C_sf"/>
</dbReference>